<evidence type="ECO:0000313" key="4">
    <source>
        <dbReference type="Proteomes" id="UP001189429"/>
    </source>
</evidence>
<evidence type="ECO:0000313" key="3">
    <source>
        <dbReference type="EMBL" id="CAK0877600.1"/>
    </source>
</evidence>
<keyword evidence="2" id="KW-0732">Signal</keyword>
<name>A0ABN9VZ86_9DINO</name>
<dbReference type="EMBL" id="CAUYUJ010017755">
    <property type="protein sequence ID" value="CAK0877600.1"/>
    <property type="molecule type" value="Genomic_DNA"/>
</dbReference>
<sequence>MCFFFFLLCAYAANSSSAEEAVGELDLLLTGGRLTPHNKQVVEAAYASAGLKGAQQAILLTPEFQTLGSPQPNGTREDQAEEESHTPDSYKAVVMLFLHGGADTYNLIVPIGCPLYNEYAGARTNMGVSQSALLPTTTTGQVCSSFGVHPAMPFLHQLYDSRRQAAFVSNVGALVEPTTKERWKNGEADRCLGIFSHNHQQNAAQTLKCQEAGAVPRGVGGRVADVLASVHKKTVASFSVSGISTWSVGFNTSTEIIHPEKGAIRFEKFQDYASSIQSITQQRYGNVYCEEYATSFADHIRSSEELGTLFDQIELETVETYETETRWPQSSSISPCPSRISSTGLAPLG</sequence>
<gene>
    <name evidence="3" type="ORF">PCOR1329_LOCUS61619</name>
</gene>
<accession>A0ABN9VZ86</accession>
<feature type="region of interest" description="Disordered" evidence="1">
    <location>
        <begin position="324"/>
        <end position="349"/>
    </location>
</feature>
<protein>
    <submittedName>
        <fullName evidence="3">Uncharacterized protein</fullName>
    </submittedName>
</protein>
<proteinExistence type="predicted"/>
<feature type="compositionally biased region" description="Low complexity" evidence="1">
    <location>
        <begin position="330"/>
        <end position="342"/>
    </location>
</feature>
<evidence type="ECO:0000256" key="2">
    <source>
        <dbReference type="SAM" id="SignalP"/>
    </source>
</evidence>
<feature type="compositionally biased region" description="Basic and acidic residues" evidence="1">
    <location>
        <begin position="75"/>
        <end position="85"/>
    </location>
</feature>
<comment type="caution">
    <text evidence="3">The sequence shown here is derived from an EMBL/GenBank/DDBJ whole genome shotgun (WGS) entry which is preliminary data.</text>
</comment>
<feature type="chain" id="PRO_5047083030" evidence="2">
    <location>
        <begin position="19"/>
        <end position="349"/>
    </location>
</feature>
<evidence type="ECO:0000256" key="1">
    <source>
        <dbReference type="SAM" id="MobiDB-lite"/>
    </source>
</evidence>
<organism evidence="3 4">
    <name type="scientific">Prorocentrum cordatum</name>
    <dbReference type="NCBI Taxonomy" id="2364126"/>
    <lineage>
        <taxon>Eukaryota</taxon>
        <taxon>Sar</taxon>
        <taxon>Alveolata</taxon>
        <taxon>Dinophyceae</taxon>
        <taxon>Prorocentrales</taxon>
        <taxon>Prorocentraceae</taxon>
        <taxon>Prorocentrum</taxon>
    </lineage>
</organism>
<feature type="compositionally biased region" description="Polar residues" evidence="1">
    <location>
        <begin position="65"/>
        <end position="74"/>
    </location>
</feature>
<reference evidence="3" key="1">
    <citation type="submission" date="2023-10" db="EMBL/GenBank/DDBJ databases">
        <authorList>
            <person name="Chen Y."/>
            <person name="Shah S."/>
            <person name="Dougan E. K."/>
            <person name="Thang M."/>
            <person name="Chan C."/>
        </authorList>
    </citation>
    <scope>NUCLEOTIDE SEQUENCE [LARGE SCALE GENOMIC DNA]</scope>
</reference>
<feature type="signal peptide" evidence="2">
    <location>
        <begin position="1"/>
        <end position="18"/>
    </location>
</feature>
<keyword evidence="4" id="KW-1185">Reference proteome</keyword>
<feature type="region of interest" description="Disordered" evidence="1">
    <location>
        <begin position="65"/>
        <end position="85"/>
    </location>
</feature>
<dbReference type="Proteomes" id="UP001189429">
    <property type="component" value="Unassembled WGS sequence"/>
</dbReference>